<accession>A0ABR9L0Y5</accession>
<evidence type="ECO:0000313" key="6">
    <source>
        <dbReference type="EMBL" id="MBE1574285.1"/>
    </source>
</evidence>
<evidence type="ECO:0000256" key="2">
    <source>
        <dbReference type="ARBA" id="ARBA00023015"/>
    </source>
</evidence>
<name>A0ABR9L0Y5_9PSEU</name>
<dbReference type="SUPFAM" id="SSF53850">
    <property type="entry name" value="Periplasmic binding protein-like II"/>
    <property type="match status" value="1"/>
</dbReference>
<comment type="similarity">
    <text evidence="1">Belongs to the LysR transcriptional regulatory family.</text>
</comment>
<dbReference type="RefSeq" id="WP_192741944.1">
    <property type="nucleotide sequence ID" value="NZ_JADBEJ010000001.1"/>
</dbReference>
<dbReference type="PROSITE" id="PS50931">
    <property type="entry name" value="HTH_LYSR"/>
    <property type="match status" value="1"/>
</dbReference>
<proteinExistence type="inferred from homology"/>
<evidence type="ECO:0000256" key="1">
    <source>
        <dbReference type="ARBA" id="ARBA00009437"/>
    </source>
</evidence>
<dbReference type="SUPFAM" id="SSF46785">
    <property type="entry name" value="Winged helix' DNA-binding domain"/>
    <property type="match status" value="1"/>
</dbReference>
<keyword evidence="2" id="KW-0805">Transcription regulation</keyword>
<comment type="caution">
    <text evidence="6">The sequence shown here is derived from an EMBL/GenBank/DDBJ whole genome shotgun (WGS) entry which is preliminary data.</text>
</comment>
<dbReference type="Proteomes" id="UP000656548">
    <property type="component" value="Unassembled WGS sequence"/>
</dbReference>
<reference evidence="6 7" key="1">
    <citation type="submission" date="2020-10" db="EMBL/GenBank/DDBJ databases">
        <title>Sequencing the genomes of 1000 actinobacteria strains.</title>
        <authorList>
            <person name="Klenk H.-P."/>
        </authorList>
    </citation>
    <scope>NUCLEOTIDE SEQUENCE [LARGE SCALE GENOMIC DNA]</scope>
    <source>
        <strain evidence="6 7">DSM 46661</strain>
    </source>
</reference>
<evidence type="ECO:0000256" key="3">
    <source>
        <dbReference type="ARBA" id="ARBA00023125"/>
    </source>
</evidence>
<dbReference type="EMBL" id="JADBEJ010000001">
    <property type="protein sequence ID" value="MBE1574285.1"/>
    <property type="molecule type" value="Genomic_DNA"/>
</dbReference>
<keyword evidence="3 6" id="KW-0238">DNA-binding</keyword>
<dbReference type="Gene3D" id="3.40.190.10">
    <property type="entry name" value="Periplasmic binding protein-like II"/>
    <property type="match status" value="2"/>
</dbReference>
<keyword evidence="4" id="KW-0804">Transcription</keyword>
<organism evidence="6 7">
    <name type="scientific">Amycolatopsis roodepoortensis</name>
    <dbReference type="NCBI Taxonomy" id="700274"/>
    <lineage>
        <taxon>Bacteria</taxon>
        <taxon>Bacillati</taxon>
        <taxon>Actinomycetota</taxon>
        <taxon>Actinomycetes</taxon>
        <taxon>Pseudonocardiales</taxon>
        <taxon>Pseudonocardiaceae</taxon>
        <taxon>Amycolatopsis</taxon>
    </lineage>
</organism>
<dbReference type="PANTHER" id="PTHR30346:SF0">
    <property type="entry name" value="HCA OPERON TRANSCRIPTIONAL ACTIVATOR HCAR"/>
    <property type="match status" value="1"/>
</dbReference>
<dbReference type="Pfam" id="PF03466">
    <property type="entry name" value="LysR_substrate"/>
    <property type="match status" value="1"/>
</dbReference>
<dbReference type="PANTHER" id="PTHR30346">
    <property type="entry name" value="TRANSCRIPTIONAL DUAL REGULATOR HCAR-RELATED"/>
    <property type="match status" value="1"/>
</dbReference>
<dbReference type="Pfam" id="PF00126">
    <property type="entry name" value="HTH_1"/>
    <property type="match status" value="1"/>
</dbReference>
<gene>
    <name evidence="6" type="ORF">H4W30_001314</name>
</gene>
<dbReference type="InterPro" id="IPR036388">
    <property type="entry name" value="WH-like_DNA-bd_sf"/>
</dbReference>
<dbReference type="CDD" id="cd08414">
    <property type="entry name" value="PBP2_LTTR_aromatics_like"/>
    <property type="match status" value="1"/>
</dbReference>
<protein>
    <submittedName>
        <fullName evidence="6">DNA-binding transcriptional LysR family regulator</fullName>
    </submittedName>
</protein>
<sequence length="293" mass="32106">MDLTIHHLRCFLAVAEERHFGRAAARLHLSSSAVSEQIAALERRLARTLFQRTSRSVEPTEHGRELEPRAREAVAAMDEVLAWARKTADEPGVRVGLMVSSPRFRRTMAAVADELPQVRWQIRQLGFLGCHDALAGGEVDCAFVAELGRNPSPAFESVPLWEERCVLVVPDRHPLAGRESVRLADLDGETFVSVEDETAARHWSSPLTEAGINPELLPIARNFEEVLELCGAGQGVNVAGESAPETYARPGLAFVPIEDSPPATTYLYLRRERHSGALERLARIAVGLGDAPG</sequence>
<evidence type="ECO:0000259" key="5">
    <source>
        <dbReference type="PROSITE" id="PS50931"/>
    </source>
</evidence>
<dbReference type="InterPro" id="IPR000847">
    <property type="entry name" value="LysR_HTH_N"/>
</dbReference>
<dbReference type="Gene3D" id="1.10.10.10">
    <property type="entry name" value="Winged helix-like DNA-binding domain superfamily/Winged helix DNA-binding domain"/>
    <property type="match status" value="1"/>
</dbReference>
<feature type="domain" description="HTH lysR-type" evidence="5">
    <location>
        <begin position="1"/>
        <end position="60"/>
    </location>
</feature>
<evidence type="ECO:0000256" key="4">
    <source>
        <dbReference type="ARBA" id="ARBA00023163"/>
    </source>
</evidence>
<evidence type="ECO:0000313" key="7">
    <source>
        <dbReference type="Proteomes" id="UP000656548"/>
    </source>
</evidence>
<keyword evidence="7" id="KW-1185">Reference proteome</keyword>
<dbReference type="PRINTS" id="PR00039">
    <property type="entry name" value="HTHLYSR"/>
</dbReference>
<dbReference type="InterPro" id="IPR005119">
    <property type="entry name" value="LysR_subst-bd"/>
</dbReference>
<dbReference type="InterPro" id="IPR036390">
    <property type="entry name" value="WH_DNA-bd_sf"/>
</dbReference>
<dbReference type="GO" id="GO:0003677">
    <property type="term" value="F:DNA binding"/>
    <property type="evidence" value="ECO:0007669"/>
    <property type="project" value="UniProtKB-KW"/>
</dbReference>